<reference evidence="3 4" key="1">
    <citation type="submission" date="2018-06" db="EMBL/GenBank/DDBJ databases">
        <title>Spirosoma sp. HMF3257 Genome sequencing and assembly.</title>
        <authorList>
            <person name="Kang H."/>
            <person name="Cha I."/>
            <person name="Kim H."/>
            <person name="Kang J."/>
            <person name="Joh K."/>
        </authorList>
    </citation>
    <scope>NUCLEOTIDE SEQUENCE [LARGE SCALE GENOMIC DNA]</scope>
    <source>
        <strain evidence="3 4">HMF3257</strain>
    </source>
</reference>
<keyword evidence="1" id="KW-1133">Transmembrane helix</keyword>
<keyword evidence="1" id="KW-0812">Transmembrane</keyword>
<feature type="transmembrane region" description="Helical" evidence="1">
    <location>
        <begin position="82"/>
        <end position="107"/>
    </location>
</feature>
<feature type="domain" description="Signal transduction histidine kinase internal region" evidence="2">
    <location>
        <begin position="180"/>
        <end position="255"/>
    </location>
</feature>
<dbReference type="Proteomes" id="UP000249016">
    <property type="component" value="Unassembled WGS sequence"/>
</dbReference>
<feature type="transmembrane region" description="Helical" evidence="1">
    <location>
        <begin position="12"/>
        <end position="34"/>
    </location>
</feature>
<dbReference type="InterPro" id="IPR036890">
    <property type="entry name" value="HATPase_C_sf"/>
</dbReference>
<dbReference type="PANTHER" id="PTHR34220">
    <property type="entry name" value="SENSOR HISTIDINE KINASE YPDA"/>
    <property type="match status" value="1"/>
</dbReference>
<dbReference type="InterPro" id="IPR010559">
    <property type="entry name" value="Sig_transdc_His_kin_internal"/>
</dbReference>
<gene>
    <name evidence="3" type="ORF">HMF3257_17125</name>
</gene>
<dbReference type="OrthoDB" id="9792992at2"/>
<name>A0A327NRU8_9BACT</name>
<dbReference type="AlphaFoldDB" id="A0A327NRU8"/>
<dbReference type="GO" id="GO:0016020">
    <property type="term" value="C:membrane"/>
    <property type="evidence" value="ECO:0007669"/>
    <property type="project" value="InterPro"/>
</dbReference>
<organism evidence="3 4">
    <name type="scientific">Spirosoma telluris</name>
    <dbReference type="NCBI Taxonomy" id="2183553"/>
    <lineage>
        <taxon>Bacteria</taxon>
        <taxon>Pseudomonadati</taxon>
        <taxon>Bacteroidota</taxon>
        <taxon>Cytophagia</taxon>
        <taxon>Cytophagales</taxon>
        <taxon>Cytophagaceae</taxon>
        <taxon>Spirosoma</taxon>
    </lineage>
</organism>
<comment type="caution">
    <text evidence="3">The sequence shown here is derived from an EMBL/GenBank/DDBJ whole genome shotgun (WGS) entry which is preliminary data.</text>
</comment>
<dbReference type="InterPro" id="IPR050640">
    <property type="entry name" value="Bact_2-comp_sensor_kinase"/>
</dbReference>
<dbReference type="RefSeq" id="WP_111343906.1">
    <property type="nucleotide sequence ID" value="NZ_QLII01000001.1"/>
</dbReference>
<dbReference type="Pfam" id="PF06580">
    <property type="entry name" value="His_kinase"/>
    <property type="match status" value="1"/>
</dbReference>
<feature type="transmembrane region" description="Helical" evidence="1">
    <location>
        <begin position="46"/>
        <end position="70"/>
    </location>
</feature>
<sequence length="370" mass="43105">MPLDRALHLHVLLNFKIWIHLTGWAAFIVSPFLFPLPFLKPLPAYAFQYLVYSRIGIDLLLMGIFYFNLFRLTPRLISHNNTLSFILILFGFLMLIIVIDSFSFIFLKKHLQGFFLEVSKIDPIRKDLASSRFLSPPQLITNIIVFALIILVSSLLAVLDDRLRQKAYSQDIIYEKVKSELAILKLQISPHFLFNTLNNIRWLTRTKSDQAEKSIIELSDILRYMLYQAVHEQVYLREEINYLTKYINLQKLRISPHVKIDFFHEALPGHIKIEPLLLLPFVENAFKFGIHSETHSAITIAIQLTDKELFFFCINPCFDLPSHEFPNGSGLGLQNVKRRLDLYYPMKHSLLIESTLSQFIVNLRITLANE</sequence>
<evidence type="ECO:0000313" key="4">
    <source>
        <dbReference type="Proteomes" id="UP000249016"/>
    </source>
</evidence>
<keyword evidence="1" id="KW-0472">Membrane</keyword>
<dbReference type="SUPFAM" id="SSF55874">
    <property type="entry name" value="ATPase domain of HSP90 chaperone/DNA topoisomerase II/histidine kinase"/>
    <property type="match status" value="1"/>
</dbReference>
<proteinExistence type="predicted"/>
<evidence type="ECO:0000259" key="2">
    <source>
        <dbReference type="Pfam" id="PF06580"/>
    </source>
</evidence>
<dbReference type="EMBL" id="QLII01000001">
    <property type="protein sequence ID" value="RAI75458.1"/>
    <property type="molecule type" value="Genomic_DNA"/>
</dbReference>
<evidence type="ECO:0000313" key="3">
    <source>
        <dbReference type="EMBL" id="RAI75458.1"/>
    </source>
</evidence>
<feature type="transmembrane region" description="Helical" evidence="1">
    <location>
        <begin position="139"/>
        <end position="159"/>
    </location>
</feature>
<dbReference type="GO" id="GO:0000155">
    <property type="term" value="F:phosphorelay sensor kinase activity"/>
    <property type="evidence" value="ECO:0007669"/>
    <property type="project" value="InterPro"/>
</dbReference>
<keyword evidence="4" id="KW-1185">Reference proteome</keyword>
<accession>A0A327NRU8</accession>
<dbReference type="PANTHER" id="PTHR34220:SF7">
    <property type="entry name" value="SENSOR HISTIDINE KINASE YPDA"/>
    <property type="match status" value="1"/>
</dbReference>
<evidence type="ECO:0000256" key="1">
    <source>
        <dbReference type="SAM" id="Phobius"/>
    </source>
</evidence>
<protein>
    <recommendedName>
        <fullName evidence="2">Signal transduction histidine kinase internal region domain-containing protein</fullName>
    </recommendedName>
</protein>